<gene>
    <name evidence="2" type="ORF">MM415B02156_0006</name>
</gene>
<feature type="transmembrane region" description="Helical" evidence="1">
    <location>
        <begin position="9"/>
        <end position="35"/>
    </location>
</feature>
<keyword evidence="1" id="KW-0812">Transmembrane</keyword>
<keyword evidence="1" id="KW-0472">Membrane</keyword>
<protein>
    <recommendedName>
        <fullName evidence="3">Transmembrane protein</fullName>
    </recommendedName>
</protein>
<evidence type="ECO:0008006" key="3">
    <source>
        <dbReference type="Google" id="ProtNLM"/>
    </source>
</evidence>
<name>A0A6M3KXL5_9ZZZZ</name>
<proteinExistence type="predicted"/>
<dbReference type="AlphaFoldDB" id="A0A6M3KXL5"/>
<evidence type="ECO:0000313" key="2">
    <source>
        <dbReference type="EMBL" id="QJA85958.1"/>
    </source>
</evidence>
<sequence length="108" mass="11808">MRVWKWSDVYIVVMVFMYVHIGFWFMAVGAIVIVIPVVCPCPTALANYTVLRASLTIGSATAIGTYVVEFEGSATRLTRTGIGVQTVRTPVLDNIYPSLSISGVDYLS</sequence>
<organism evidence="2">
    <name type="scientific">viral metagenome</name>
    <dbReference type="NCBI Taxonomy" id="1070528"/>
    <lineage>
        <taxon>unclassified sequences</taxon>
        <taxon>metagenomes</taxon>
        <taxon>organismal metagenomes</taxon>
    </lineage>
</organism>
<dbReference type="EMBL" id="MT142606">
    <property type="protein sequence ID" value="QJA85958.1"/>
    <property type="molecule type" value="Genomic_DNA"/>
</dbReference>
<accession>A0A6M3KXL5</accession>
<evidence type="ECO:0000256" key="1">
    <source>
        <dbReference type="SAM" id="Phobius"/>
    </source>
</evidence>
<reference evidence="2" key="1">
    <citation type="submission" date="2020-03" db="EMBL/GenBank/DDBJ databases">
        <title>The deep terrestrial virosphere.</title>
        <authorList>
            <person name="Holmfeldt K."/>
            <person name="Nilsson E."/>
            <person name="Simone D."/>
            <person name="Lopez-Fernandez M."/>
            <person name="Wu X."/>
            <person name="de Brujin I."/>
            <person name="Lundin D."/>
            <person name="Andersson A."/>
            <person name="Bertilsson S."/>
            <person name="Dopson M."/>
        </authorList>
    </citation>
    <scope>NUCLEOTIDE SEQUENCE</scope>
    <source>
        <strain evidence="2">MM415B02156</strain>
    </source>
</reference>
<keyword evidence="1" id="KW-1133">Transmembrane helix</keyword>